<dbReference type="OrthoDB" id="661524at2"/>
<keyword evidence="1" id="KW-0732">Signal</keyword>
<keyword evidence="3" id="KW-1185">Reference proteome</keyword>
<dbReference type="AlphaFoldDB" id="G8QZW6"/>
<dbReference type="RefSeq" id="WP_014200921.1">
    <property type="nucleotide sequence ID" value="NC_016599.1"/>
</dbReference>
<dbReference type="HOGENOM" id="CLU_1433207_0_0_10"/>
<feature type="chain" id="PRO_5003515430" evidence="1">
    <location>
        <begin position="24"/>
        <end position="189"/>
    </location>
</feature>
<sequence>MRNLYSKLVATALLFALSFSASAQSSEAQTFYFSKDLIKIVLSERGCEGLRMYPVIDEGRSTNSVIIVAIDERGNELSSKYQIFTGVRENNPTYSSLKKSDAQKACEAYFSKNKQFVSQVSKALIESIASGNSLGIAIQLDANQKGNFMVSGYVNPGGLKTTGDAKPGDPCPNACGEPRQYLVFPKSTH</sequence>
<gene>
    <name evidence="2" type="ordered locus">Oweho_0544</name>
</gene>
<evidence type="ECO:0000313" key="3">
    <source>
        <dbReference type="Proteomes" id="UP000005631"/>
    </source>
</evidence>
<feature type="signal peptide" evidence="1">
    <location>
        <begin position="1"/>
        <end position="23"/>
    </location>
</feature>
<organism evidence="2 3">
    <name type="scientific">Owenweeksia hongkongensis (strain DSM 17368 / CIP 108786 / JCM 12287 / NRRL B-23963 / UST20020801)</name>
    <dbReference type="NCBI Taxonomy" id="926562"/>
    <lineage>
        <taxon>Bacteria</taxon>
        <taxon>Pseudomonadati</taxon>
        <taxon>Bacteroidota</taxon>
        <taxon>Flavobacteriia</taxon>
        <taxon>Flavobacteriales</taxon>
        <taxon>Owenweeksiaceae</taxon>
        <taxon>Owenweeksia</taxon>
    </lineage>
</organism>
<dbReference type="EMBL" id="CP003156">
    <property type="protein sequence ID" value="AEV31560.1"/>
    <property type="molecule type" value="Genomic_DNA"/>
</dbReference>
<proteinExistence type="predicted"/>
<reference evidence="2 3" key="1">
    <citation type="journal article" date="2012" name="Stand. Genomic Sci.">
        <title>Genome sequence of the orange-pigmented seawater bacterium Owenweeksia hongkongensis type strain (UST20020801(T)).</title>
        <authorList>
            <person name="Riedel T."/>
            <person name="Held B."/>
            <person name="Nolan M."/>
            <person name="Lucas S."/>
            <person name="Lapidus A."/>
            <person name="Tice H."/>
            <person name="Del Rio T.G."/>
            <person name="Cheng J.F."/>
            <person name="Han C."/>
            <person name="Tapia R."/>
            <person name="Goodwin L.A."/>
            <person name="Pitluck S."/>
            <person name="Liolios K."/>
            <person name="Mavromatis K."/>
            <person name="Pagani I."/>
            <person name="Ivanova N."/>
            <person name="Mikhailova N."/>
            <person name="Pati A."/>
            <person name="Chen A."/>
            <person name="Palaniappan K."/>
            <person name="Rohde M."/>
            <person name="Tindall B.J."/>
            <person name="Detter J.C."/>
            <person name="Goker M."/>
            <person name="Woyke T."/>
            <person name="Bristow J."/>
            <person name="Eisen J.A."/>
            <person name="Markowitz V."/>
            <person name="Hugenholtz P."/>
            <person name="Klenk H.P."/>
            <person name="Kyrpides N.C."/>
        </authorList>
    </citation>
    <scope>NUCLEOTIDE SEQUENCE</scope>
    <source>
        <strain evidence="3">DSM 17368 / JCM 12287 / NRRL B-23963</strain>
    </source>
</reference>
<protein>
    <submittedName>
        <fullName evidence="2">Uncharacterized protein</fullName>
    </submittedName>
</protein>
<dbReference type="KEGG" id="oho:Oweho_0544"/>
<dbReference type="Proteomes" id="UP000005631">
    <property type="component" value="Chromosome"/>
</dbReference>
<evidence type="ECO:0000313" key="2">
    <source>
        <dbReference type="EMBL" id="AEV31560.1"/>
    </source>
</evidence>
<name>G8QZW6_OWEHD</name>
<evidence type="ECO:0000256" key="1">
    <source>
        <dbReference type="SAM" id="SignalP"/>
    </source>
</evidence>
<accession>G8QZW6</accession>
<dbReference type="STRING" id="926562.Oweho_0544"/>